<keyword evidence="5 6" id="KW-0472">Membrane</keyword>
<keyword evidence="8" id="KW-1185">Reference proteome</keyword>
<feature type="transmembrane region" description="Helical" evidence="6">
    <location>
        <begin position="268"/>
        <end position="287"/>
    </location>
</feature>
<name>A0ABY4CLY0_9BACL</name>
<gene>
    <name evidence="7" type="ORF">LSG31_01635</name>
</gene>
<evidence type="ECO:0000313" key="8">
    <source>
        <dbReference type="Proteomes" id="UP000830167"/>
    </source>
</evidence>
<feature type="transmembrane region" description="Helical" evidence="6">
    <location>
        <begin position="161"/>
        <end position="182"/>
    </location>
</feature>
<reference evidence="7" key="1">
    <citation type="submission" date="2021-12" db="EMBL/GenBank/DDBJ databases">
        <title>Alicyclobacillaceae gen. nov., sp. nov., isolated from chalcocite enrichment system.</title>
        <authorList>
            <person name="Jiang Z."/>
        </authorList>
    </citation>
    <scope>NUCLEOTIDE SEQUENCE</scope>
    <source>
        <strain evidence="7">MYW30-H2</strain>
    </source>
</reference>
<feature type="transmembrane region" description="Helical" evidence="6">
    <location>
        <begin position="213"/>
        <end position="234"/>
    </location>
</feature>
<keyword evidence="2" id="KW-1003">Cell membrane</keyword>
<dbReference type="InterPro" id="IPR001851">
    <property type="entry name" value="ABC_transp_permease"/>
</dbReference>
<feature type="transmembrane region" description="Helical" evidence="6">
    <location>
        <begin position="7"/>
        <end position="29"/>
    </location>
</feature>
<feature type="transmembrane region" description="Helical" evidence="6">
    <location>
        <begin position="49"/>
        <end position="82"/>
    </location>
</feature>
<feature type="transmembrane region" description="Helical" evidence="6">
    <location>
        <begin position="240"/>
        <end position="261"/>
    </location>
</feature>
<proteinExistence type="predicted"/>
<comment type="subcellular location">
    <subcellularLocation>
        <location evidence="1">Cell membrane</location>
        <topology evidence="1">Multi-pass membrane protein</topology>
    </subcellularLocation>
</comment>
<feature type="transmembrane region" description="Helical" evidence="6">
    <location>
        <begin position="94"/>
        <end position="119"/>
    </location>
</feature>
<evidence type="ECO:0000256" key="1">
    <source>
        <dbReference type="ARBA" id="ARBA00004651"/>
    </source>
</evidence>
<evidence type="ECO:0000256" key="3">
    <source>
        <dbReference type="ARBA" id="ARBA00022692"/>
    </source>
</evidence>
<evidence type="ECO:0000256" key="6">
    <source>
        <dbReference type="SAM" id="Phobius"/>
    </source>
</evidence>
<evidence type="ECO:0000256" key="5">
    <source>
        <dbReference type="ARBA" id="ARBA00023136"/>
    </source>
</evidence>
<evidence type="ECO:0000256" key="2">
    <source>
        <dbReference type="ARBA" id="ARBA00022475"/>
    </source>
</evidence>
<dbReference type="PANTHER" id="PTHR32196">
    <property type="entry name" value="ABC TRANSPORTER PERMEASE PROTEIN YPHD-RELATED-RELATED"/>
    <property type="match status" value="1"/>
</dbReference>
<evidence type="ECO:0000256" key="4">
    <source>
        <dbReference type="ARBA" id="ARBA00022989"/>
    </source>
</evidence>
<sequence length="321" mass="33474">MEIKKQFLGWTSFPSLALVVLLTIINTFVVNNFLSVSYASSFFGDYTPLIIAAIAQTIVLIGSGIDLSIGGIISLVVVVVVTLADPNGHYQFPLPVAMVIGTVLGGAVGALNGLIIGYLRVTPLLATLATTSIAEGLALTIMPQPGGSISTDFTTWYGSSLLGIIPAPIVFILIALAIWMLWKYSPKGLQLYAMGRDINKTYVSGIAVQRIQLLMYISSGILSAIAALALLGTTGAGDPLIGTTYTLYAVAASVIGGVSLMGGSGDTFGAIFGSIFLGCAFTLVFSIHLESYYQNLASGVIVLLGIIGASMLKKKKFSLSS</sequence>
<keyword evidence="3 6" id="KW-0812">Transmembrane</keyword>
<protein>
    <submittedName>
        <fullName evidence="7">ABC transporter permease</fullName>
    </submittedName>
</protein>
<dbReference type="CDD" id="cd06579">
    <property type="entry name" value="TM_PBP1_transp_AraH_like"/>
    <property type="match status" value="1"/>
</dbReference>
<dbReference type="Pfam" id="PF02653">
    <property type="entry name" value="BPD_transp_2"/>
    <property type="match status" value="1"/>
</dbReference>
<dbReference type="RefSeq" id="WP_347437702.1">
    <property type="nucleotide sequence ID" value="NZ_CP089291.1"/>
</dbReference>
<keyword evidence="4 6" id="KW-1133">Transmembrane helix</keyword>
<dbReference type="Proteomes" id="UP000830167">
    <property type="component" value="Chromosome"/>
</dbReference>
<evidence type="ECO:0000313" key="7">
    <source>
        <dbReference type="EMBL" id="UOF91009.1"/>
    </source>
</evidence>
<organism evidence="7 8">
    <name type="scientific">Fodinisporobacter ferrooxydans</name>
    <dbReference type="NCBI Taxonomy" id="2901836"/>
    <lineage>
        <taxon>Bacteria</taxon>
        <taxon>Bacillati</taxon>
        <taxon>Bacillota</taxon>
        <taxon>Bacilli</taxon>
        <taxon>Bacillales</taxon>
        <taxon>Alicyclobacillaceae</taxon>
        <taxon>Fodinisporobacter</taxon>
    </lineage>
</organism>
<dbReference type="EMBL" id="CP089291">
    <property type="protein sequence ID" value="UOF91009.1"/>
    <property type="molecule type" value="Genomic_DNA"/>
</dbReference>
<accession>A0ABY4CLY0</accession>
<feature type="transmembrane region" description="Helical" evidence="6">
    <location>
        <begin position="293"/>
        <end position="312"/>
    </location>
</feature>